<accession>A0A6J6R1F7</accession>
<gene>
    <name evidence="1" type="ORF">UFOPK2579_01781</name>
</gene>
<evidence type="ECO:0000313" key="1">
    <source>
        <dbReference type="EMBL" id="CAB4717577.1"/>
    </source>
</evidence>
<dbReference type="AlphaFoldDB" id="A0A6J6R1F7"/>
<reference evidence="1" key="1">
    <citation type="submission" date="2020-05" db="EMBL/GenBank/DDBJ databases">
        <authorList>
            <person name="Chiriac C."/>
            <person name="Salcher M."/>
            <person name="Ghai R."/>
            <person name="Kavagutti S V."/>
        </authorList>
    </citation>
    <scope>NUCLEOTIDE SEQUENCE</scope>
</reference>
<organism evidence="1">
    <name type="scientific">freshwater metagenome</name>
    <dbReference type="NCBI Taxonomy" id="449393"/>
    <lineage>
        <taxon>unclassified sequences</taxon>
        <taxon>metagenomes</taxon>
        <taxon>ecological metagenomes</taxon>
    </lineage>
</organism>
<protein>
    <submittedName>
        <fullName evidence="1">Unannotated protein</fullName>
    </submittedName>
</protein>
<proteinExistence type="predicted"/>
<dbReference type="AntiFam" id="ANF00149">
    <property type="entry name" value="Shadow ORF (opposite cshA)"/>
</dbReference>
<sequence length="325" mass="33524">MLGGGVGLERLVEGQVEGLVDHLPTVQVRPVDERDRGAAGAGPTGAADAVHVGLVVLGAGVVDDVGDAAHVDAAGRDVGRDQHAQLVLAELRERLLARHLRHVAVQRAAAEPALREVVGHALRLTLGAGEDDDLLGVLGLQDAPDDLGLVQVVRLVDELRRQRDGGVLVGRLGADVHRLAHVGAGQGDDRGGHGRGEQHRLAAVRRHAQDPLDVGQEAEVQHLVGLVEHEGVHVRQVEGTTVGQVDQAAGGADDDVDAGLQGLELAVVADAAVDGQHAQAGVGAGDRHVARDLERELAGRGDDQGLRLALGHVGVRRVGGGDAAL</sequence>
<name>A0A6J6R1F7_9ZZZZ</name>
<dbReference type="EMBL" id="CAEZXR010000220">
    <property type="protein sequence ID" value="CAB4717577.1"/>
    <property type="molecule type" value="Genomic_DNA"/>
</dbReference>